<feature type="region of interest" description="Regulatory domain" evidence="10">
    <location>
        <begin position="487"/>
        <end position="604"/>
    </location>
</feature>
<dbReference type="Proteomes" id="UP001299596">
    <property type="component" value="Unassembled WGS sequence"/>
</dbReference>
<comment type="subcellular location">
    <subcellularLocation>
        <location evidence="10">Cytoplasm</location>
    </subcellularLocation>
</comment>
<feature type="binding site" evidence="10">
    <location>
        <position position="80"/>
    </location>
    <ligand>
        <name>Mg(2+)</name>
        <dbReference type="ChEBI" id="CHEBI:18420"/>
    </ligand>
</feature>
<evidence type="ECO:0000256" key="10">
    <source>
        <dbReference type="HAMAP-Rule" id="MF_00572"/>
    </source>
</evidence>
<evidence type="ECO:0000313" key="13">
    <source>
        <dbReference type="EMBL" id="MEB3022165.1"/>
    </source>
</evidence>
<dbReference type="PROSITE" id="PS00816">
    <property type="entry name" value="AIPM_HOMOCIT_SYNTH_2"/>
    <property type="match status" value="1"/>
</dbReference>
<evidence type="ECO:0000313" key="14">
    <source>
        <dbReference type="Proteomes" id="UP001299596"/>
    </source>
</evidence>
<keyword evidence="14" id="KW-1185">Reference proteome</keyword>
<keyword evidence="10" id="KW-0460">Magnesium</keyword>
<dbReference type="RefSeq" id="WP_225405258.1">
    <property type="nucleotide sequence ID" value="NZ_JAYJJR010000008.1"/>
</dbReference>
<keyword evidence="10" id="KW-0963">Cytoplasm</keyword>
<dbReference type="PANTHER" id="PTHR46911">
    <property type="match status" value="1"/>
</dbReference>
<evidence type="ECO:0000256" key="7">
    <source>
        <dbReference type="ARBA" id="ARBA00022679"/>
    </source>
</evidence>
<dbReference type="Pfam" id="PF00682">
    <property type="entry name" value="HMGL-like"/>
    <property type="match status" value="1"/>
</dbReference>
<accession>A0ABU5XIQ7</accession>
<keyword evidence="6 10" id="KW-0028">Amino-acid biosynthesis</keyword>
<comment type="subunit">
    <text evidence="10">Homodimer.</text>
</comment>
<name>A0ABU5XIQ7_9MYCO</name>
<feature type="binding site" evidence="10">
    <location>
        <position position="286"/>
    </location>
    <ligand>
        <name>Mg(2+)</name>
        <dbReference type="ChEBI" id="CHEBI:18420"/>
    </ligand>
</feature>
<feature type="domain" description="Pyruvate carboxyltransferase" evidence="12">
    <location>
        <begin position="71"/>
        <end position="345"/>
    </location>
</feature>
<keyword evidence="9 10" id="KW-0100">Branched-chain amino acid biosynthesis</keyword>
<dbReference type="HAMAP" id="MF_00572">
    <property type="entry name" value="LeuA_type2"/>
    <property type="match status" value="1"/>
</dbReference>
<dbReference type="PANTHER" id="PTHR46911:SF1">
    <property type="entry name" value="2-ISOPROPYLMALATE SYNTHASE"/>
    <property type="match status" value="1"/>
</dbReference>
<evidence type="ECO:0000256" key="3">
    <source>
        <dbReference type="ARBA" id="ARBA00009767"/>
    </source>
</evidence>
<organism evidence="13 14">
    <name type="scientific">[Mycobacterium] crassicus</name>
    <dbReference type="NCBI Taxonomy" id="2872309"/>
    <lineage>
        <taxon>Bacteria</taxon>
        <taxon>Bacillati</taxon>
        <taxon>Actinomycetota</taxon>
        <taxon>Actinomycetes</taxon>
        <taxon>Mycobacteriales</taxon>
        <taxon>Mycobacteriaceae</taxon>
        <taxon>Mycolicibacter</taxon>
    </lineage>
</organism>
<sequence>MNSFSQPSPDAFRSGRGITKPVGPRSPGQPSWNAQRGSAMPVNRYRSFADEVQNITLPDRTWPDTVITKAPLWCAVDLRDGNQALIDPMSPARKRRMFDLLVAMGYKEIEVGFPSASQTDYDFVREIIEDGAVPDDVTLQVLTQCRDELIERTFEACQGAPNVIVHFYNSTSILQRRVVFRADQAAVQAIAVAGARKCLEEQAKYPGTRWRYEYSPESYTGTELEYAKAVCDAVADVIEPTPDNPIIFNLPATVEMATPNVYADSIEWMSRNLKRRDSVILSLHPHNDRGTAVAAAELGYQAGADRIEGCLFGNGERTGNVCLVTLGLNMFSRGVDPQIDFSDIDEIRRTVEYCNQLNVPERHPYGGDLVYTAFSGSHQDAINKGLDQMKIDADAADSDVDDMLWQVPYLPIDPRDVGRTYEAVIRVNSQSGKGGVAYVMKTDHGLVLPRRLQIEFSKVIQQLTDGEGGEVTPKQMWDAFADEYLNPIRPLERMHQRLIAAETDNGTDRIEATVLVDGVETEITGSGNGPLAAFVDALAQVDVHVHVLDYSEHAMSAGEEAQAAAYVEAQIGENVVWGVGTAPSITTASLRAVVSAVNRAARIG</sequence>
<keyword evidence="13" id="KW-0012">Acyltransferase</keyword>
<dbReference type="InterPro" id="IPR054692">
    <property type="entry name" value="LeuA-like_post-cat"/>
</dbReference>
<keyword evidence="8 10" id="KW-0479">Metal-binding</keyword>
<evidence type="ECO:0000256" key="5">
    <source>
        <dbReference type="ARBA" id="ARBA00022430"/>
    </source>
</evidence>
<dbReference type="InterPro" id="IPR000891">
    <property type="entry name" value="PYR_CT"/>
</dbReference>
<dbReference type="NCBIfam" id="NF002991">
    <property type="entry name" value="PRK03739.1"/>
    <property type="match status" value="1"/>
</dbReference>
<dbReference type="PROSITE" id="PS00815">
    <property type="entry name" value="AIPM_HOMOCIT_SYNTH_1"/>
    <property type="match status" value="1"/>
</dbReference>
<feature type="binding site" evidence="10">
    <location>
        <position position="284"/>
    </location>
    <ligand>
        <name>Mg(2+)</name>
        <dbReference type="ChEBI" id="CHEBI:18420"/>
    </ligand>
</feature>
<dbReference type="InterPro" id="IPR039371">
    <property type="entry name" value="LeuA_N_DRE-TIM"/>
</dbReference>
<dbReference type="SUPFAM" id="SSF89000">
    <property type="entry name" value="post-HMGL domain-like"/>
    <property type="match status" value="1"/>
</dbReference>
<dbReference type="InterPro" id="IPR005668">
    <property type="entry name" value="IPM_Synthase"/>
</dbReference>
<dbReference type="SUPFAM" id="SSF110921">
    <property type="entry name" value="2-isopropylmalate synthase LeuA, allosteric (dimerisation) domain"/>
    <property type="match status" value="1"/>
</dbReference>
<evidence type="ECO:0000256" key="9">
    <source>
        <dbReference type="ARBA" id="ARBA00023304"/>
    </source>
</evidence>
<dbReference type="InterPro" id="IPR036230">
    <property type="entry name" value="LeuA_allosteric_dom_sf"/>
</dbReference>
<comment type="cofactor">
    <cofactor evidence="10">
        <name>Mg(2+)</name>
        <dbReference type="ChEBI" id="CHEBI:18420"/>
    </cofactor>
</comment>
<dbReference type="CDD" id="cd07942">
    <property type="entry name" value="DRE_TIM_LeuA"/>
    <property type="match status" value="1"/>
</dbReference>
<comment type="similarity">
    <text evidence="3 10">Belongs to the alpha-IPM synthase/homocitrate synthase family. LeuA type 2 subfamily.</text>
</comment>
<comment type="function">
    <text evidence="10">Catalyzes the condensation of the acetyl group of acetyl-CoA with 3-methyl-2-oxobutanoate (2-ketoisovalerate) to form 3-carboxy-3-hydroxy-4-methylpentanoate (2-isopropylmalate).</text>
</comment>
<evidence type="ECO:0000256" key="11">
    <source>
        <dbReference type="SAM" id="MobiDB-lite"/>
    </source>
</evidence>
<dbReference type="SMART" id="SM00917">
    <property type="entry name" value="LeuA_dimer"/>
    <property type="match status" value="1"/>
</dbReference>
<dbReference type="EMBL" id="JAYJJR010000008">
    <property type="protein sequence ID" value="MEB3022165.1"/>
    <property type="molecule type" value="Genomic_DNA"/>
</dbReference>
<protein>
    <recommendedName>
        <fullName evidence="4 10">2-isopropylmalate synthase</fullName>
        <ecNumber evidence="4 10">2.3.3.13</ecNumber>
    </recommendedName>
    <alternativeName>
        <fullName evidence="10">Alpha-IPM synthase</fullName>
    </alternativeName>
    <alternativeName>
        <fullName evidence="10">Alpha-isopropylmalate synthase</fullName>
    </alternativeName>
</protein>
<evidence type="ECO:0000259" key="12">
    <source>
        <dbReference type="PROSITE" id="PS50991"/>
    </source>
</evidence>
<dbReference type="Gene3D" id="3.30.160.270">
    <property type="match status" value="1"/>
</dbReference>
<proteinExistence type="inferred from homology"/>
<dbReference type="Pfam" id="PF08502">
    <property type="entry name" value="LeuA_dimer"/>
    <property type="match status" value="1"/>
</dbReference>
<evidence type="ECO:0000256" key="6">
    <source>
        <dbReference type="ARBA" id="ARBA00022605"/>
    </source>
</evidence>
<feature type="region of interest" description="Disordered" evidence="11">
    <location>
        <begin position="1"/>
        <end position="38"/>
    </location>
</feature>
<dbReference type="GO" id="GO:0003852">
    <property type="term" value="F:2-isopropylmalate synthase activity"/>
    <property type="evidence" value="ECO:0007669"/>
    <property type="project" value="UniProtKB-EC"/>
</dbReference>
<evidence type="ECO:0000256" key="2">
    <source>
        <dbReference type="ARBA" id="ARBA00004689"/>
    </source>
</evidence>
<comment type="pathway">
    <text evidence="2 10">Amino-acid biosynthesis; L-leucine biosynthesis; L-leucine from 3-methyl-2-oxobutanoate: step 1/4.</text>
</comment>
<dbReference type="NCBIfam" id="TIGR00970">
    <property type="entry name" value="leuA_yeast"/>
    <property type="match status" value="1"/>
</dbReference>
<dbReference type="EC" id="2.3.3.13" evidence="4 10"/>
<dbReference type="InterPro" id="IPR013785">
    <property type="entry name" value="Aldolase_TIM"/>
</dbReference>
<dbReference type="Gene3D" id="3.20.20.70">
    <property type="entry name" value="Aldolase class I"/>
    <property type="match status" value="1"/>
</dbReference>
<evidence type="ECO:0000256" key="4">
    <source>
        <dbReference type="ARBA" id="ARBA00012973"/>
    </source>
</evidence>
<evidence type="ECO:0000256" key="1">
    <source>
        <dbReference type="ARBA" id="ARBA00000064"/>
    </source>
</evidence>
<keyword evidence="5 10" id="KW-0432">Leucine biosynthesis</keyword>
<dbReference type="PROSITE" id="PS50991">
    <property type="entry name" value="PYR_CT"/>
    <property type="match status" value="1"/>
</dbReference>
<reference evidence="13 14" key="1">
    <citation type="submission" date="2023-12" db="EMBL/GenBank/DDBJ databases">
        <title>Description of new species of Mycobacterium terrae complex isolated from sewage at the Sao Paulo Zoological Park Foundation in Brazil.</title>
        <authorList>
            <person name="Romagnoli C.L."/>
            <person name="Conceicao E.C."/>
            <person name="Machado E."/>
            <person name="Barreto L.B.P.F."/>
            <person name="Sharma A."/>
            <person name="Silva N.M."/>
            <person name="Marques L.E."/>
            <person name="Juliana M.A."/>
            <person name="Lourenco M.C.S."/>
            <person name="Digiampietri L.A."/>
            <person name="Suffys P.N."/>
            <person name="Viana-Niero C."/>
        </authorList>
    </citation>
    <scope>NUCLEOTIDE SEQUENCE [LARGE SCALE GENOMIC DNA]</scope>
    <source>
        <strain evidence="13 14">MYC098</strain>
    </source>
</reference>
<feature type="binding site" evidence="10">
    <location>
        <position position="320"/>
    </location>
    <ligand>
        <name>Mg(2+)</name>
        <dbReference type="ChEBI" id="CHEBI:18420"/>
    </ligand>
</feature>
<comment type="caution">
    <text evidence="13">The sequence shown here is derived from an EMBL/GenBank/DDBJ whole genome shotgun (WGS) entry which is preliminary data.</text>
</comment>
<evidence type="ECO:0000256" key="8">
    <source>
        <dbReference type="ARBA" id="ARBA00022723"/>
    </source>
</evidence>
<dbReference type="InterPro" id="IPR013709">
    <property type="entry name" value="2-isopropylmalate_synth_dimer"/>
</dbReference>
<keyword evidence="7 10" id="KW-0808">Transferase</keyword>
<dbReference type="SUPFAM" id="SSF51569">
    <property type="entry name" value="Aldolase"/>
    <property type="match status" value="1"/>
</dbReference>
<comment type="catalytic activity">
    <reaction evidence="1 10">
        <text>3-methyl-2-oxobutanoate + acetyl-CoA + H2O = (2S)-2-isopropylmalate + CoA + H(+)</text>
        <dbReference type="Rhea" id="RHEA:21524"/>
        <dbReference type="ChEBI" id="CHEBI:1178"/>
        <dbReference type="ChEBI" id="CHEBI:11851"/>
        <dbReference type="ChEBI" id="CHEBI:15377"/>
        <dbReference type="ChEBI" id="CHEBI:15378"/>
        <dbReference type="ChEBI" id="CHEBI:57287"/>
        <dbReference type="ChEBI" id="CHEBI:57288"/>
        <dbReference type="EC" id="2.3.3.13"/>
    </reaction>
</comment>
<dbReference type="InterPro" id="IPR002034">
    <property type="entry name" value="AIPM/Hcit_synth_CS"/>
</dbReference>
<dbReference type="Pfam" id="PF22615">
    <property type="entry name" value="IPMS_D2"/>
    <property type="match status" value="1"/>
</dbReference>
<gene>
    <name evidence="10 13" type="primary">leuA</name>
    <name evidence="13" type="ORF">K6T79_14040</name>
</gene>